<dbReference type="SMART" id="SM00028">
    <property type="entry name" value="TPR"/>
    <property type="match status" value="6"/>
</dbReference>
<evidence type="ECO:0000256" key="3">
    <source>
        <dbReference type="SAM" id="SignalP"/>
    </source>
</evidence>
<keyword evidence="2" id="KW-0472">Membrane</keyword>
<gene>
    <name evidence="4" type="ORF">JMN32_19775</name>
</gene>
<accession>A0A937G228</accession>
<dbReference type="PROSITE" id="PS50005">
    <property type="entry name" value="TPR"/>
    <property type="match status" value="2"/>
</dbReference>
<dbReference type="Proteomes" id="UP000614216">
    <property type="component" value="Unassembled WGS sequence"/>
</dbReference>
<feature type="transmembrane region" description="Helical" evidence="2">
    <location>
        <begin position="362"/>
        <end position="384"/>
    </location>
</feature>
<dbReference type="RefSeq" id="WP_202858095.1">
    <property type="nucleotide sequence ID" value="NZ_JAEUGD010000064.1"/>
</dbReference>
<evidence type="ECO:0000256" key="1">
    <source>
        <dbReference type="PROSITE-ProRule" id="PRU00339"/>
    </source>
</evidence>
<dbReference type="PANTHER" id="PTHR10098">
    <property type="entry name" value="RAPSYN-RELATED"/>
    <property type="match status" value="1"/>
</dbReference>
<keyword evidence="2" id="KW-1133">Transmembrane helix</keyword>
<comment type="caution">
    <text evidence="4">The sequence shown here is derived from an EMBL/GenBank/DDBJ whole genome shotgun (WGS) entry which is preliminary data.</text>
</comment>
<dbReference type="Pfam" id="PF13424">
    <property type="entry name" value="TPR_12"/>
    <property type="match status" value="2"/>
</dbReference>
<dbReference type="InterPro" id="IPR011990">
    <property type="entry name" value="TPR-like_helical_dom_sf"/>
</dbReference>
<sequence length="407" mass="47104">MRFLFLGCILIISLTAYSQEYHQLYDSARRYYASDPTLCIEFATQAMSVATSNIEFANANFLLGSANFNSKNNTKALMYYFEALRQYQNINDKKMVSDVKLNIAVIFKHAYTYDKALKLYKEVADLKAQVNDRFLLAETYRNIAKVYRLTNNFDSASIYNTNALKIYTELDNKPSQAIIYNELGILYKEAESYDTAIHYYFIALRLDPKRKAKTYNNAGNAYLGKNDFIKAKDYLLKSLDLKQAKKPDESALRTLNNLAETYRNLNSTDSALHYLNLASISNDTLSVEFLRTRELLVELYRESGEIEKAFAVYEQINKYARDVAQVQDYSNKMHNFYELQAGLSEVEKIEKDKVAQKERFQLLLIIGLSIAATIIISLALFRLYRGLKKEEAKKAEYKKAILKEFRR</sequence>
<evidence type="ECO:0000313" key="5">
    <source>
        <dbReference type="Proteomes" id="UP000614216"/>
    </source>
</evidence>
<keyword evidence="2" id="KW-0812">Transmembrane</keyword>
<feature type="chain" id="PRO_5036829575" evidence="3">
    <location>
        <begin position="19"/>
        <end position="407"/>
    </location>
</feature>
<feature type="repeat" description="TPR" evidence="1">
    <location>
        <begin position="212"/>
        <end position="245"/>
    </location>
</feature>
<dbReference type="InterPro" id="IPR019734">
    <property type="entry name" value="TPR_rpt"/>
</dbReference>
<keyword evidence="5" id="KW-1185">Reference proteome</keyword>
<dbReference type="EMBL" id="JAEUGD010000064">
    <property type="protein sequence ID" value="MBL6448560.1"/>
    <property type="molecule type" value="Genomic_DNA"/>
</dbReference>
<dbReference type="SUPFAM" id="SSF48452">
    <property type="entry name" value="TPR-like"/>
    <property type="match status" value="2"/>
</dbReference>
<keyword evidence="1" id="KW-0802">TPR repeat</keyword>
<feature type="repeat" description="TPR" evidence="1">
    <location>
        <begin position="177"/>
        <end position="210"/>
    </location>
</feature>
<evidence type="ECO:0000256" key="2">
    <source>
        <dbReference type="SAM" id="Phobius"/>
    </source>
</evidence>
<reference evidence="4" key="1">
    <citation type="submission" date="2021-01" db="EMBL/GenBank/DDBJ databases">
        <title>Fulvivirga kasyanovii gen. nov., sp nov., a novel member of the phylum Bacteroidetes isolated from seawater in a mussel farm.</title>
        <authorList>
            <person name="Zhao L.-H."/>
            <person name="Wang Z.-J."/>
        </authorList>
    </citation>
    <scope>NUCLEOTIDE SEQUENCE</scope>
    <source>
        <strain evidence="4">29W222</strain>
    </source>
</reference>
<dbReference type="AlphaFoldDB" id="A0A937G228"/>
<dbReference type="Gene3D" id="1.25.40.10">
    <property type="entry name" value="Tetratricopeptide repeat domain"/>
    <property type="match status" value="3"/>
</dbReference>
<evidence type="ECO:0000313" key="4">
    <source>
        <dbReference type="EMBL" id="MBL6448560.1"/>
    </source>
</evidence>
<proteinExistence type="predicted"/>
<name>A0A937G228_9BACT</name>
<organism evidence="4 5">
    <name type="scientific">Fulvivirga marina</name>
    <dbReference type="NCBI Taxonomy" id="2494733"/>
    <lineage>
        <taxon>Bacteria</taxon>
        <taxon>Pseudomonadati</taxon>
        <taxon>Bacteroidota</taxon>
        <taxon>Cytophagia</taxon>
        <taxon>Cytophagales</taxon>
        <taxon>Fulvivirgaceae</taxon>
        <taxon>Fulvivirga</taxon>
    </lineage>
</organism>
<keyword evidence="3" id="KW-0732">Signal</keyword>
<protein>
    <submittedName>
        <fullName evidence="4">Tetratricopeptide repeat protein</fullName>
    </submittedName>
</protein>
<feature type="signal peptide" evidence="3">
    <location>
        <begin position="1"/>
        <end position="18"/>
    </location>
</feature>